<reference evidence="3" key="1">
    <citation type="journal article" date="2022" name="Int. J. Syst. Evol. Microbiol.">
        <title>Nanobdella aerobiophila gen. nov., sp. nov., a thermoacidophilic, obligate ectosymbiotic archaeon, and proposal of Nanobdellaceae fam. nov., Nanobdellales ord. nov. and Nanobdellia class. nov.</title>
        <authorList>
            <person name="Kato S."/>
            <person name="Ogasawara A."/>
            <person name="Itoh T."/>
            <person name="Sakai H.D."/>
            <person name="Shimizu M."/>
            <person name="Yuki M."/>
            <person name="Kaneko M."/>
            <person name="Takashina T."/>
            <person name="Ohkuma M."/>
        </authorList>
    </citation>
    <scope>NUCLEOTIDE SEQUENCE [LARGE SCALE GENOMIC DNA]</scope>
    <source>
        <strain evidence="3">MJ1</strain>
    </source>
</reference>
<evidence type="ECO:0000313" key="3">
    <source>
        <dbReference type="Proteomes" id="UP001055553"/>
    </source>
</evidence>
<dbReference type="GeneID" id="74568415"/>
<sequence length="408" mass="45858">MRSATGALILFIVLIVGIVFIWFFYGPIVRNYIFSRIVNPFYENSVGNTVNSVSKVYSGFYSSFQTALNVLSNPDQYAESQLFTSQPQQQQIYNYYIKLSPITGVAGVAQNNMTTPTVSEFIFQYSLPSNQNLNNNVQFNCTYSYPIELDYCFSNFVNETSSSPTSISLSSFNGINTIECNYNTKLNYSSCPYLNNQGFYIYNTLNAVIYDINATSLYNFLAVSIPIAAVANQKNENIYQYLNLNENNYDVDLYNSLYNYPYIEIARVGKSTGYPVLLQNQDTSYDVILLSISSLQNLANINSWSIQFIYNNNEINLEYLSNSGCSDSYSFGNNYSYALTCGGNSCNIIINNKYLQYLQNSNNNFIVAIPICISGSSGFSGYSTISVVSDLSYNYLLSASNTLNYYPG</sequence>
<dbReference type="KEGG" id="naer:MJ1_0468"/>
<organism evidence="2 3">
    <name type="scientific">Nanobdella aerobiophila</name>
    <dbReference type="NCBI Taxonomy" id="2586965"/>
    <lineage>
        <taxon>Archaea</taxon>
        <taxon>Nanobdellota</taxon>
        <taxon>Nanobdellia</taxon>
        <taxon>Nanobdellales</taxon>
        <taxon>Nanobdellaceae</taxon>
        <taxon>Nanobdella</taxon>
    </lineage>
</organism>
<dbReference type="AlphaFoldDB" id="A0A915WS78"/>
<evidence type="ECO:0000313" key="2">
    <source>
        <dbReference type="EMBL" id="BBL45626.1"/>
    </source>
</evidence>
<keyword evidence="1" id="KW-0472">Membrane</keyword>
<dbReference type="EMBL" id="AP019769">
    <property type="protein sequence ID" value="BBL45626.1"/>
    <property type="molecule type" value="Genomic_DNA"/>
</dbReference>
<proteinExistence type="predicted"/>
<accession>A0A915WS78</accession>
<dbReference type="RefSeq" id="WP_258392942.1">
    <property type="nucleotide sequence ID" value="NZ_AP019769.1"/>
</dbReference>
<protein>
    <submittedName>
        <fullName evidence="2">Uncharacterized protein</fullName>
    </submittedName>
</protein>
<name>A0A915WS78_9ARCH</name>
<dbReference type="Proteomes" id="UP001055553">
    <property type="component" value="Chromosome"/>
</dbReference>
<gene>
    <name evidence="2" type="ORF">MJ1_0468</name>
</gene>
<keyword evidence="3" id="KW-1185">Reference proteome</keyword>
<feature type="transmembrane region" description="Helical" evidence="1">
    <location>
        <begin position="7"/>
        <end position="25"/>
    </location>
</feature>
<evidence type="ECO:0000256" key="1">
    <source>
        <dbReference type="SAM" id="Phobius"/>
    </source>
</evidence>
<keyword evidence="1" id="KW-0812">Transmembrane</keyword>
<keyword evidence="1" id="KW-1133">Transmembrane helix</keyword>